<dbReference type="SUPFAM" id="SSF89447">
    <property type="entry name" value="AbrB/MazE/MraZ-like"/>
    <property type="match status" value="1"/>
</dbReference>
<proteinExistence type="predicted"/>
<dbReference type="Proteomes" id="UP000591948">
    <property type="component" value="Unassembled WGS sequence"/>
</dbReference>
<dbReference type="EMBL" id="BLRY01000005">
    <property type="protein sequence ID" value="GFP26761.1"/>
    <property type="molecule type" value="Genomic_DNA"/>
</dbReference>
<dbReference type="InterPro" id="IPR007159">
    <property type="entry name" value="SpoVT-AbrB_dom"/>
</dbReference>
<evidence type="ECO:0000313" key="1">
    <source>
        <dbReference type="EMBL" id="GFP26761.1"/>
    </source>
</evidence>
<dbReference type="InterPro" id="IPR037914">
    <property type="entry name" value="SpoVT-AbrB_sf"/>
</dbReference>
<dbReference type="SMART" id="SM00966">
    <property type="entry name" value="SpoVT_AbrB"/>
    <property type="match status" value="1"/>
</dbReference>
<dbReference type="NCBIfam" id="TIGR01439">
    <property type="entry name" value="lp_hng_hel_AbrB"/>
    <property type="match status" value="1"/>
</dbReference>
<dbReference type="Pfam" id="PF04014">
    <property type="entry name" value="MazE_antitoxin"/>
    <property type="match status" value="1"/>
</dbReference>
<reference evidence="1 2" key="1">
    <citation type="journal article" date="2020" name="Front. Microbiol.">
        <title>Single-cell genomics of novel Actinobacteria with the Wood-Ljungdahl pathway discovered in a serpentinizing system.</title>
        <authorList>
            <person name="Merino N."/>
            <person name="Kawai M."/>
            <person name="Boyd E.S."/>
            <person name="Colman D.R."/>
            <person name="McGlynn S.E."/>
            <person name="Nealson K.H."/>
            <person name="Kurokawa K."/>
            <person name="Hongoh Y."/>
        </authorList>
    </citation>
    <scope>NUCLEOTIDE SEQUENCE [LARGE SCALE GENOMIC DNA]</scope>
    <source>
        <strain evidence="1 2">S33</strain>
    </source>
</reference>
<evidence type="ECO:0000313" key="2">
    <source>
        <dbReference type="Proteomes" id="UP000591948"/>
    </source>
</evidence>
<organism evidence="1 2">
    <name type="scientific">Candidatus Hakubella thermalkaliphila</name>
    <dbReference type="NCBI Taxonomy" id="2754717"/>
    <lineage>
        <taxon>Bacteria</taxon>
        <taxon>Bacillati</taxon>
        <taxon>Actinomycetota</taxon>
        <taxon>Actinomycetota incertae sedis</taxon>
        <taxon>Candidatus Hakubellales</taxon>
        <taxon>Candidatus Hakubellaceae</taxon>
        <taxon>Candidatus Hakubella</taxon>
    </lineage>
</organism>
<name>A0A6V8P6R8_9ACTN</name>
<dbReference type="Gene3D" id="2.10.260.10">
    <property type="match status" value="1"/>
</dbReference>
<protein>
    <submittedName>
        <fullName evidence="1">Uncharacterized protein</fullName>
    </submittedName>
</protein>
<keyword evidence="2" id="KW-1185">Reference proteome</keyword>
<accession>A0A6V8P6R8</accession>
<dbReference type="GO" id="GO:0003677">
    <property type="term" value="F:DNA binding"/>
    <property type="evidence" value="ECO:0007669"/>
    <property type="project" value="UniProtKB-UniRule"/>
</dbReference>
<comment type="caution">
    <text evidence="1">The sequence shown here is derived from an EMBL/GenBank/DDBJ whole genome shotgun (WGS) entry which is preliminary data.</text>
</comment>
<dbReference type="PROSITE" id="PS51740">
    <property type="entry name" value="SPOVT_ABRB"/>
    <property type="match status" value="1"/>
</dbReference>
<sequence length="56" mass="6390">MTLMRAFSKIDEEGRISIPDNIRREVGLKPGQLVEIKVQGTVQAQYIVIHKRKAAR</sequence>
<gene>
    <name evidence="1" type="ORF">HKBW3S33_00176</name>
</gene>